<accession>A0A0F9ADD9</accession>
<comment type="caution">
    <text evidence="1">The sequence shown here is derived from an EMBL/GenBank/DDBJ whole genome shotgun (WGS) entry which is preliminary data.</text>
</comment>
<protein>
    <submittedName>
        <fullName evidence="1">Uncharacterized protein</fullName>
    </submittedName>
</protein>
<evidence type="ECO:0000313" key="1">
    <source>
        <dbReference type="EMBL" id="KKL07420.1"/>
    </source>
</evidence>
<proteinExistence type="predicted"/>
<organism evidence="1">
    <name type="scientific">marine sediment metagenome</name>
    <dbReference type="NCBI Taxonomy" id="412755"/>
    <lineage>
        <taxon>unclassified sequences</taxon>
        <taxon>metagenomes</taxon>
        <taxon>ecological metagenomes</taxon>
    </lineage>
</organism>
<reference evidence="1" key="1">
    <citation type="journal article" date="2015" name="Nature">
        <title>Complex archaea that bridge the gap between prokaryotes and eukaryotes.</title>
        <authorList>
            <person name="Spang A."/>
            <person name="Saw J.H."/>
            <person name="Jorgensen S.L."/>
            <person name="Zaremba-Niedzwiedzka K."/>
            <person name="Martijn J."/>
            <person name="Lind A.E."/>
            <person name="van Eijk R."/>
            <person name="Schleper C."/>
            <person name="Guy L."/>
            <person name="Ettema T.J."/>
        </authorList>
    </citation>
    <scope>NUCLEOTIDE SEQUENCE</scope>
</reference>
<feature type="non-terminal residue" evidence="1">
    <location>
        <position position="94"/>
    </location>
</feature>
<gene>
    <name evidence="1" type="ORF">LCGC14_2586160</name>
</gene>
<dbReference type="EMBL" id="LAZR01043299">
    <property type="protein sequence ID" value="KKL07420.1"/>
    <property type="molecule type" value="Genomic_DNA"/>
</dbReference>
<sequence length="94" mass="10050">MNFNAVRQANGANLTISAIANRIDGTTFIPSGTAKQDCKFTDASGEQQSITIWQGNGQPVPENRVGQTLSINISCKAKGNRTNYGGFWNSTAQV</sequence>
<dbReference type="AlphaFoldDB" id="A0A0F9ADD9"/>
<name>A0A0F9ADD9_9ZZZZ</name>